<name>A0A3S0A6I0_9BACL</name>
<proteinExistence type="predicted"/>
<dbReference type="CDD" id="cd13585">
    <property type="entry name" value="PBP2_TMBP_like"/>
    <property type="match status" value="1"/>
</dbReference>
<dbReference type="AlphaFoldDB" id="A0A3S0A6I0"/>
<evidence type="ECO:0000256" key="2">
    <source>
        <dbReference type="ARBA" id="ARBA00022729"/>
    </source>
</evidence>
<accession>A0A3S0A6I0</accession>
<evidence type="ECO:0000256" key="3">
    <source>
        <dbReference type="ARBA" id="ARBA00023136"/>
    </source>
</evidence>
<keyword evidence="5" id="KW-0449">Lipoprotein</keyword>
<evidence type="ECO:0000256" key="5">
    <source>
        <dbReference type="ARBA" id="ARBA00023288"/>
    </source>
</evidence>
<sequence length="467" mass="51333">MPWMRFYFKIRERVQLKKKTWGLAMTSVILTSLVLSGCGAGSTGTGASAAPSSGSGTAVPGKKTTIEFWAAAITPEREAFWKSVTTDFMAKNPDITINYLGVPGDLSAYNQKVNVALSAGQAPDLINNFTSDLVGRGVLEPLDDYIAKWSGKDKITPGAIASIKAADPKGGKIYGLPYGVQPWIMWYRPDWLKEANLPEPRTWDQFLDDAKKLTDKSKGKFGYGIRGGAGSANTLEMLMYSYSGITNYFTKDGKATINDPLHVEFLDKYLGGYNVYTPEDDLGKGWTELAASFQSGKVGMIFHNLGSASAHEKAFTNDLSKFSAAAFPKSVKGYNVHPGVTPTSMLMLKSSKNKDAVWKFMTYFVENHNGAYGKLYGEIPPNTAAMKEDWIQKIPYMKTGADLMASTETKFTDNPVYLPNYSNIQLNMEPMIQKVMAKKINAIELLDEWAKQLETAKADFDAANKGK</sequence>
<evidence type="ECO:0000256" key="1">
    <source>
        <dbReference type="ARBA" id="ARBA00022475"/>
    </source>
</evidence>
<dbReference type="Gene3D" id="3.40.190.10">
    <property type="entry name" value="Periplasmic binding protein-like II"/>
    <property type="match status" value="1"/>
</dbReference>
<dbReference type="Proteomes" id="UP000276128">
    <property type="component" value="Unassembled WGS sequence"/>
</dbReference>
<keyword evidence="7" id="KW-1185">Reference proteome</keyword>
<keyword evidence="1" id="KW-1003">Cell membrane</keyword>
<dbReference type="PANTHER" id="PTHR43649:SF33">
    <property type="entry name" value="POLYGALACTURONAN_RHAMNOGALACTURONAN-BINDING PROTEIN YTCQ"/>
    <property type="match status" value="1"/>
</dbReference>
<evidence type="ECO:0000256" key="4">
    <source>
        <dbReference type="ARBA" id="ARBA00023139"/>
    </source>
</evidence>
<evidence type="ECO:0000313" key="7">
    <source>
        <dbReference type="Proteomes" id="UP000276128"/>
    </source>
</evidence>
<keyword evidence="3" id="KW-0472">Membrane</keyword>
<dbReference type="SUPFAM" id="SSF53850">
    <property type="entry name" value="Periplasmic binding protein-like II"/>
    <property type="match status" value="1"/>
</dbReference>
<protein>
    <submittedName>
        <fullName evidence="6">Sugar ABC transporter substrate-binding protein</fullName>
    </submittedName>
</protein>
<dbReference type="OrthoDB" id="9808332at2"/>
<dbReference type="PANTHER" id="PTHR43649">
    <property type="entry name" value="ARABINOSE-BINDING PROTEIN-RELATED"/>
    <property type="match status" value="1"/>
</dbReference>
<dbReference type="InterPro" id="IPR006059">
    <property type="entry name" value="SBP"/>
</dbReference>
<comment type="caution">
    <text evidence="6">The sequence shown here is derived from an EMBL/GenBank/DDBJ whole genome shotgun (WGS) entry which is preliminary data.</text>
</comment>
<dbReference type="Pfam" id="PF01547">
    <property type="entry name" value="SBP_bac_1"/>
    <property type="match status" value="1"/>
</dbReference>
<gene>
    <name evidence="6" type="ORF">EJQ19_05565</name>
</gene>
<keyword evidence="2" id="KW-0732">Signal</keyword>
<dbReference type="InterPro" id="IPR050490">
    <property type="entry name" value="Bact_solute-bd_prot1"/>
</dbReference>
<organism evidence="6 7">
    <name type="scientific">Paenibacillus whitsoniae</name>
    <dbReference type="NCBI Taxonomy" id="2496558"/>
    <lineage>
        <taxon>Bacteria</taxon>
        <taxon>Bacillati</taxon>
        <taxon>Bacillota</taxon>
        <taxon>Bacilli</taxon>
        <taxon>Bacillales</taxon>
        <taxon>Paenibacillaceae</taxon>
        <taxon>Paenibacillus</taxon>
    </lineage>
</organism>
<keyword evidence="4" id="KW-0564">Palmitate</keyword>
<evidence type="ECO:0000313" key="6">
    <source>
        <dbReference type="EMBL" id="RTE10738.1"/>
    </source>
</evidence>
<reference evidence="6 7" key="1">
    <citation type="submission" date="2018-12" db="EMBL/GenBank/DDBJ databases">
        <title>Bacillus ochoae sp. nov., Paenibacillus whitsoniae sp. nov., Paenibacillus spiritus sp. nov. Isolated from the Mars Exploration Rover during spacecraft assembly.</title>
        <authorList>
            <person name="Seuylemezian A."/>
            <person name="Vaishampayan P."/>
        </authorList>
    </citation>
    <scope>NUCLEOTIDE SEQUENCE [LARGE SCALE GENOMIC DNA]</scope>
    <source>
        <strain evidence="6 7">MER 54</strain>
    </source>
</reference>
<dbReference type="EMBL" id="RXHU01000015">
    <property type="protein sequence ID" value="RTE10738.1"/>
    <property type="molecule type" value="Genomic_DNA"/>
</dbReference>